<keyword evidence="4" id="KW-0564">Palmitate</keyword>
<keyword evidence="2 8" id="KW-0732">Signal</keyword>
<evidence type="ECO:0000256" key="8">
    <source>
        <dbReference type="SAM" id="SignalP"/>
    </source>
</evidence>
<name>A0A0D0KXB9_AGRTU</name>
<evidence type="ECO:0000256" key="4">
    <source>
        <dbReference type="ARBA" id="ARBA00023139"/>
    </source>
</evidence>
<reference evidence="9 10" key="1">
    <citation type="submission" date="2014-12" db="EMBL/GenBank/DDBJ databases">
        <title>16Stimator: statistical estimation of ribosomal gene copy numbers from draft genome assemblies.</title>
        <authorList>
            <person name="Perisin M.A."/>
            <person name="Vetter M."/>
            <person name="Gilbert J.A."/>
            <person name="Bergelson J."/>
        </authorList>
    </citation>
    <scope>NUCLEOTIDE SEQUENCE [LARGE SCALE GENOMIC DNA]</scope>
    <source>
        <strain evidence="9 10">MEJ076</strain>
    </source>
</reference>
<evidence type="ECO:0000256" key="7">
    <source>
        <dbReference type="ARBA" id="ARBA00044505"/>
    </source>
</evidence>
<gene>
    <name evidence="9" type="ORF">RU07_10815</name>
</gene>
<dbReference type="EMBL" id="JXQV01000009">
    <property type="protein sequence ID" value="KIQ03044.1"/>
    <property type="molecule type" value="Genomic_DNA"/>
</dbReference>
<evidence type="ECO:0000313" key="10">
    <source>
        <dbReference type="Proteomes" id="UP000035017"/>
    </source>
</evidence>
<feature type="signal peptide" evidence="8">
    <location>
        <begin position="1"/>
        <end position="19"/>
    </location>
</feature>
<proteinExistence type="inferred from homology"/>
<protein>
    <submittedName>
        <fullName evidence="9">Membrane protein</fullName>
    </submittedName>
</protein>
<sequence length="123" mass="12845">MNFKTGAALVLAAMAAASCSPTGPSPRPMPPVAAQGPAVDGRWVDKNGIVSTFQAGAFSTRSTDTNTLLASGTYVTLSPTLYEINMTSLVRNTQSRVNCALISPSQLNCTTDSNSQFTLTRQG</sequence>
<dbReference type="GO" id="GO:0009279">
    <property type="term" value="C:cell outer membrane"/>
    <property type="evidence" value="ECO:0007669"/>
    <property type="project" value="UniProtKB-SubCell"/>
</dbReference>
<dbReference type="PROSITE" id="PS51257">
    <property type="entry name" value="PROKAR_LIPOPROTEIN"/>
    <property type="match status" value="1"/>
</dbReference>
<evidence type="ECO:0000256" key="1">
    <source>
        <dbReference type="ARBA" id="ARBA00004459"/>
    </source>
</evidence>
<evidence type="ECO:0000256" key="6">
    <source>
        <dbReference type="ARBA" id="ARBA00023288"/>
    </source>
</evidence>
<evidence type="ECO:0000256" key="5">
    <source>
        <dbReference type="ARBA" id="ARBA00023237"/>
    </source>
</evidence>
<dbReference type="Proteomes" id="UP000035017">
    <property type="component" value="Unassembled WGS sequence"/>
</dbReference>
<dbReference type="AlphaFoldDB" id="A0A0D0KXB9"/>
<keyword evidence="5" id="KW-0998">Cell outer membrane</keyword>
<dbReference type="NCBIfam" id="NF041251">
    <property type="entry name" value="omp10_alpha_prot"/>
    <property type="match status" value="1"/>
</dbReference>
<accession>A0A0D0KXB9</accession>
<keyword evidence="6" id="KW-0449">Lipoprotein</keyword>
<organism evidence="9 10">
    <name type="scientific">Agrobacterium tumefaciens</name>
    <dbReference type="NCBI Taxonomy" id="358"/>
    <lineage>
        <taxon>Bacteria</taxon>
        <taxon>Pseudomonadati</taxon>
        <taxon>Pseudomonadota</taxon>
        <taxon>Alphaproteobacteria</taxon>
        <taxon>Hyphomicrobiales</taxon>
        <taxon>Rhizobiaceae</taxon>
        <taxon>Rhizobium/Agrobacterium group</taxon>
        <taxon>Agrobacterium</taxon>
        <taxon>Agrobacterium tumefaciens complex</taxon>
    </lineage>
</organism>
<evidence type="ECO:0000313" key="9">
    <source>
        <dbReference type="EMBL" id="KIQ03044.1"/>
    </source>
</evidence>
<feature type="chain" id="PRO_5002226577" evidence="8">
    <location>
        <begin position="20"/>
        <end position="123"/>
    </location>
</feature>
<comment type="similarity">
    <text evidence="7">Belongs to the rhizobiaceae omp10 lipoprotein family.</text>
</comment>
<evidence type="ECO:0000256" key="2">
    <source>
        <dbReference type="ARBA" id="ARBA00022729"/>
    </source>
</evidence>
<dbReference type="Pfam" id="PF26368">
    <property type="entry name" value="OMP10"/>
    <property type="match status" value="1"/>
</dbReference>
<evidence type="ECO:0000256" key="3">
    <source>
        <dbReference type="ARBA" id="ARBA00023136"/>
    </source>
</evidence>
<comment type="caution">
    <text evidence="9">The sequence shown here is derived from an EMBL/GenBank/DDBJ whole genome shotgun (WGS) entry which is preliminary data.</text>
</comment>
<dbReference type="InterPro" id="IPR049857">
    <property type="entry name" value="Omp10-like"/>
</dbReference>
<keyword evidence="3" id="KW-0472">Membrane</keyword>
<comment type="subcellular location">
    <subcellularLocation>
        <location evidence="1">Cell outer membrane</location>
        <topology evidence="1">Lipid-anchor</topology>
    </subcellularLocation>
</comment>
<dbReference type="OrthoDB" id="7889062at2"/>